<dbReference type="eggNOG" id="arCOG02554">
    <property type="taxonomic scope" value="Archaea"/>
</dbReference>
<dbReference type="InParanoid" id="D7DT96"/>
<sequence>MYLVMVLFLCIFTISNVHGTAYVPQTYYLNAENLTDTYTINLSGIYIINCSLSDLNVSSNLICINANNVVIDGNNNWLNSTKDASDRIIYVNGQYATIKNIKSKGWSSGFWINDDDALITNNTLLELNSPIVINFAQNTKFSNNFVDNSSYCGVVIQSSSYTTVYNNTITNFATNGIQGSNSYYLNISHNTVINDSFSSGGVGSQGFGISLAGTHGSTIAYNTVKNNSFGGALYLNTGNSPEENYIYLNNFIDNIRDAKVDSFEGNIYHSPSAINYTYNGQQYSSVMGNYWDNCTNPADANGDGIRDGNYSVIIMGIQGNDTHPLVEKWENYFSSGSITPENTTNKSSIIHINNSSYNNNRTIVGPGTYILDEDITNITAGILVQSSDVVIDGNNHKLGTDSTALDVLQIYKSGKIYNNITIKNLVIETPLNYKCNGIMINSSVNNLTIENCNIIINNGTFGIGFNPNDAQNSLNSPVINNNIIMVKNNNTNVNGNNNAIGIGVKVGNYGIFNTTNNPNSKISNNNITIIGENSTVIRCNYSNIPMDNLKIDLNVLNNTGKIIRMNKFENAYIKDSNLYMHGNTNGSGIILYSETLKDLLINNTVFNATTNIYGICVYNTIVSDNITLSYNTFNGVDAPFVYAFMMIGPIQNSNIYLNDFLAGCMAAYNPLVNCTFESPNDIRYKYNVNDNVYINKFGNYWFNFNHSQAQENPVDNGKGFTTKPYVVGAFSDNYSRYTTLDNYVFNYAGNNTTKPSNNDNNNYYNNNHNSAKKMAEKAESEGTQNGFSSENIRNTVTNSKIIADDKFDKLNAENCLKENIQDSEDMEQELELNDLNALTEDVIVVGGPVVNKFAEKYNNKFLKPVNNENPGENRGLIQVLKVQDDSSQVVSSHYVIYIAGSDRYGTQAALEYFKTLNELPTEPIMVEWVDGGYKIVN</sequence>
<dbReference type="InterPro" id="IPR006626">
    <property type="entry name" value="PbH1"/>
</dbReference>
<keyword evidence="4" id="KW-1185">Reference proteome</keyword>
<evidence type="ECO:0000313" key="4">
    <source>
        <dbReference type="Proteomes" id="UP000007722"/>
    </source>
</evidence>
<dbReference type="Proteomes" id="UP000007722">
    <property type="component" value="Chromosome"/>
</dbReference>
<dbReference type="KEGG" id="mvo:Mvol_0697"/>
<name>D7DT96_METV3</name>
<reference evidence="3 4" key="1">
    <citation type="submission" date="2010-05" db="EMBL/GenBank/DDBJ databases">
        <title>Complete sequence of Methanococcus voltae A3.</title>
        <authorList>
            <consortium name="US DOE Joint Genome Institute"/>
            <person name="Lucas S."/>
            <person name="Copeland A."/>
            <person name="Lapidus A."/>
            <person name="Cheng J.-F."/>
            <person name="Bruce D."/>
            <person name="Goodwin L."/>
            <person name="Pitluck S."/>
            <person name="Lowry S."/>
            <person name="Clum A."/>
            <person name="Land M."/>
            <person name="Hauser L."/>
            <person name="Kyrpides N."/>
            <person name="Mikhailova N."/>
            <person name="Whitman W.B."/>
            <person name="Woyke T."/>
        </authorList>
    </citation>
    <scope>NUCLEOTIDE SEQUENCE [LARGE SCALE GENOMIC DNA]</scope>
    <source>
        <strain evidence="4">ATCC BAA-1334 / A3</strain>
    </source>
</reference>
<dbReference type="InterPro" id="IPR012334">
    <property type="entry name" value="Pectin_lyas_fold"/>
</dbReference>
<gene>
    <name evidence="3" type="ordered locus">Mvol_0697</name>
</gene>
<organism evidence="3 4">
    <name type="scientific">Methanococcus voltae (strain ATCC BAA-1334 / A3)</name>
    <dbReference type="NCBI Taxonomy" id="456320"/>
    <lineage>
        <taxon>Archaea</taxon>
        <taxon>Methanobacteriati</taxon>
        <taxon>Methanobacteriota</taxon>
        <taxon>Methanomada group</taxon>
        <taxon>Methanococci</taxon>
        <taxon>Methanococcales</taxon>
        <taxon>Methanococcaceae</taxon>
        <taxon>Methanococcus</taxon>
    </lineage>
</organism>
<protein>
    <submittedName>
        <fullName evidence="3">Periplasmic copper-binding protein</fullName>
    </submittedName>
</protein>
<dbReference type="SMART" id="SM00710">
    <property type="entry name" value="PbH1"/>
    <property type="match status" value="9"/>
</dbReference>
<dbReference type="eggNOG" id="arCOG02545">
    <property type="taxonomic scope" value="Archaea"/>
</dbReference>
<evidence type="ECO:0000313" key="3">
    <source>
        <dbReference type="EMBL" id="ADI36356.1"/>
    </source>
</evidence>
<dbReference type="SUPFAM" id="SSF51126">
    <property type="entry name" value="Pectin lyase-like"/>
    <property type="match status" value="1"/>
</dbReference>
<feature type="domain" description="Right handed beta helix" evidence="2">
    <location>
        <begin position="88"/>
        <end position="251"/>
    </location>
</feature>
<dbReference type="Gene3D" id="2.160.20.10">
    <property type="entry name" value="Single-stranded right-handed beta-helix, Pectin lyase-like"/>
    <property type="match status" value="1"/>
</dbReference>
<dbReference type="AlphaFoldDB" id="D7DT96"/>
<evidence type="ECO:0000259" key="2">
    <source>
        <dbReference type="Pfam" id="PF13229"/>
    </source>
</evidence>
<dbReference type="InterPro" id="IPR022651">
    <property type="entry name" value="S_layer_C"/>
</dbReference>
<dbReference type="InterPro" id="IPR011050">
    <property type="entry name" value="Pectin_lyase_fold/virulence"/>
</dbReference>
<dbReference type="Pfam" id="PF13229">
    <property type="entry name" value="Beta_helix"/>
    <property type="match status" value="1"/>
</dbReference>
<dbReference type="EMBL" id="CP002057">
    <property type="protein sequence ID" value="ADI36356.1"/>
    <property type="molecule type" value="Genomic_DNA"/>
</dbReference>
<proteinExistence type="predicted"/>
<feature type="domain" description="S-layer protein outer" evidence="1">
    <location>
        <begin position="834"/>
        <end position="911"/>
    </location>
</feature>
<dbReference type="HOGENOM" id="CLU_312763_0_0_2"/>
<accession>D7DT96</accession>
<evidence type="ECO:0000259" key="1">
    <source>
        <dbReference type="Pfam" id="PF05124"/>
    </source>
</evidence>
<dbReference type="InterPro" id="IPR039448">
    <property type="entry name" value="Beta_helix"/>
</dbReference>
<dbReference type="Pfam" id="PF05124">
    <property type="entry name" value="S_layer_C"/>
    <property type="match status" value="1"/>
</dbReference>
<dbReference type="eggNOG" id="arCOG03419">
    <property type="taxonomic scope" value="Archaea"/>
</dbReference>